<dbReference type="AlphaFoldDB" id="G0P039"/>
<dbReference type="eggNOG" id="ENOG502RT7T">
    <property type="taxonomic scope" value="Eukaryota"/>
</dbReference>
<dbReference type="Proteomes" id="UP000008068">
    <property type="component" value="Unassembled WGS sequence"/>
</dbReference>
<dbReference type="PANTHER" id="PTHR22743">
    <property type="entry name" value="MEPRIN/TRAF-LIKE MATH FAMILY-C.ELEGANS"/>
    <property type="match status" value="1"/>
</dbReference>
<keyword evidence="3" id="KW-1185">Reference proteome</keyword>
<dbReference type="Gene3D" id="3.30.710.10">
    <property type="entry name" value="Potassium Channel Kv1.1, Chain A"/>
    <property type="match status" value="1"/>
</dbReference>
<dbReference type="InterPro" id="IPR002083">
    <property type="entry name" value="MATH/TRAF_dom"/>
</dbReference>
<dbReference type="InterPro" id="IPR052664">
    <property type="entry name" value="BTB-MATH_domain_protein"/>
</dbReference>
<dbReference type="Pfam" id="PF00651">
    <property type="entry name" value="BTB"/>
    <property type="match status" value="1"/>
</dbReference>
<dbReference type="InParanoid" id="G0P039"/>
<feature type="domain" description="BTB" evidence="1">
    <location>
        <begin position="143"/>
        <end position="200"/>
    </location>
</feature>
<dbReference type="InterPro" id="IPR011333">
    <property type="entry name" value="SKP1/BTB/POZ_sf"/>
</dbReference>
<organism evidence="3">
    <name type="scientific">Caenorhabditis brenneri</name>
    <name type="common">Nematode worm</name>
    <dbReference type="NCBI Taxonomy" id="135651"/>
    <lineage>
        <taxon>Eukaryota</taxon>
        <taxon>Metazoa</taxon>
        <taxon>Ecdysozoa</taxon>
        <taxon>Nematoda</taxon>
        <taxon>Chromadorea</taxon>
        <taxon>Rhabditida</taxon>
        <taxon>Rhabditina</taxon>
        <taxon>Rhabditomorpha</taxon>
        <taxon>Rhabditoidea</taxon>
        <taxon>Rhabditidae</taxon>
        <taxon>Peloderinae</taxon>
        <taxon>Caenorhabditis</taxon>
    </lineage>
</organism>
<reference evidence="3" key="1">
    <citation type="submission" date="2011-07" db="EMBL/GenBank/DDBJ databases">
        <authorList>
            <consortium name="Caenorhabditis brenneri Sequencing and Analysis Consortium"/>
            <person name="Wilson R.K."/>
        </authorList>
    </citation>
    <scope>NUCLEOTIDE SEQUENCE [LARGE SCALE GENOMIC DNA]</scope>
    <source>
        <strain evidence="3">PB2801</strain>
    </source>
</reference>
<evidence type="ECO:0000259" key="1">
    <source>
        <dbReference type="PROSITE" id="PS50097"/>
    </source>
</evidence>
<proteinExistence type="predicted"/>
<evidence type="ECO:0000313" key="2">
    <source>
        <dbReference type="EMBL" id="EGT41414.1"/>
    </source>
</evidence>
<dbReference type="HOGENOM" id="CLU_051249_1_0_1"/>
<protein>
    <recommendedName>
        <fullName evidence="1">BTB domain-containing protein</fullName>
    </recommendedName>
</protein>
<gene>
    <name evidence="2" type="ORF">CAEBREN_25262</name>
</gene>
<dbReference type="OMA" id="HFDISWR"/>
<dbReference type="InterPro" id="IPR000210">
    <property type="entry name" value="BTB/POZ_dom"/>
</dbReference>
<dbReference type="SUPFAM" id="SSF54695">
    <property type="entry name" value="POZ domain"/>
    <property type="match status" value="1"/>
</dbReference>
<dbReference type="PANTHER" id="PTHR22743:SF165">
    <property type="entry name" value="BTB AND MATH DOMAIN CONTAINING-RELATED"/>
    <property type="match status" value="1"/>
</dbReference>
<accession>G0P039</accession>
<dbReference type="EMBL" id="GL379995">
    <property type="protein sequence ID" value="EGT41414.1"/>
    <property type="molecule type" value="Genomic_DNA"/>
</dbReference>
<dbReference type="OrthoDB" id="5859522at2759"/>
<name>G0P039_CAEBE</name>
<dbReference type="Pfam" id="PF00917">
    <property type="entry name" value="MATH"/>
    <property type="match status" value="1"/>
</dbReference>
<dbReference type="CDD" id="cd18186">
    <property type="entry name" value="BTB_POZ_ZBTB_KLHL-like"/>
    <property type="match status" value="1"/>
</dbReference>
<dbReference type="CDD" id="cd00121">
    <property type="entry name" value="MATH"/>
    <property type="match status" value="1"/>
</dbReference>
<sequence>MSTQTEKFVITQKFENVFGGDLDMQTGEGVEHFEIEWRIRVFPQSPHFAIDLDCFVGPDYIKWAVDLKIEWRLLSETGWKPIETTEFEVKKRRNPKISFDWKRHGDCFTDDTLLVECHVEIIRKKGMDRKSWRRFDESMKDFSDIVLLVEEERFYVSKLFLASQSSHFKSLILENPSDSNELIIDDVDALQFQHYLEMLYGHDPLDDDTVIFLLELGKKYDSPTVMEKCERYLIIESDMKLLEELELAIRYQFDALKNDCLSELVTMDDIRRHMPEDISQLSQALITLILEKIISLHQ</sequence>
<dbReference type="PROSITE" id="PS50097">
    <property type="entry name" value="BTB"/>
    <property type="match status" value="1"/>
</dbReference>
<dbReference type="STRING" id="135651.G0P039"/>
<dbReference type="SUPFAM" id="SSF49599">
    <property type="entry name" value="TRAF domain-like"/>
    <property type="match status" value="1"/>
</dbReference>
<dbReference type="SMART" id="SM00225">
    <property type="entry name" value="BTB"/>
    <property type="match status" value="1"/>
</dbReference>
<evidence type="ECO:0000313" key="3">
    <source>
        <dbReference type="Proteomes" id="UP000008068"/>
    </source>
</evidence>